<name>A0A4V5NZE7_9SPHI</name>
<dbReference type="InterPro" id="IPR014922">
    <property type="entry name" value="YdhG-like"/>
</dbReference>
<keyword evidence="3" id="KW-1185">Reference proteome</keyword>
<sequence>MAELKTKVTEQSVTDYLNQITDETTRKDCFAICELMEETTKAKGKMWGTAIIGFGDYKYSYSTGKTGDWFMMGFSPRKANISLYIMGCDGNKKEELLSRFGKHKAGKGCVYIKTLTDINFDVLKEMCTVSYQKLSPLQTQ</sequence>
<proteinExistence type="predicted"/>
<dbReference type="SUPFAM" id="SSF159888">
    <property type="entry name" value="YdhG-like"/>
    <property type="match status" value="1"/>
</dbReference>
<gene>
    <name evidence="2" type="ORF">FA048_14055</name>
</gene>
<accession>A0A4V5NZE7</accession>
<feature type="domain" description="YdhG-like" evidence="1">
    <location>
        <begin position="26"/>
        <end position="127"/>
    </location>
</feature>
<dbReference type="EMBL" id="SWBR01000003">
    <property type="protein sequence ID" value="TKC08275.1"/>
    <property type="molecule type" value="Genomic_DNA"/>
</dbReference>
<dbReference type="OrthoDB" id="5951444at2"/>
<dbReference type="Proteomes" id="UP000309488">
    <property type="component" value="Unassembled WGS sequence"/>
</dbReference>
<comment type="caution">
    <text evidence="2">The sequence shown here is derived from an EMBL/GenBank/DDBJ whole genome shotgun (WGS) entry which is preliminary data.</text>
</comment>
<evidence type="ECO:0000259" key="1">
    <source>
        <dbReference type="Pfam" id="PF08818"/>
    </source>
</evidence>
<dbReference type="AlphaFoldDB" id="A0A4V5NZE7"/>
<organism evidence="2 3">
    <name type="scientific">Pedobacter polaris</name>
    <dbReference type="NCBI Taxonomy" id="2571273"/>
    <lineage>
        <taxon>Bacteria</taxon>
        <taxon>Pseudomonadati</taxon>
        <taxon>Bacteroidota</taxon>
        <taxon>Sphingobacteriia</taxon>
        <taxon>Sphingobacteriales</taxon>
        <taxon>Sphingobacteriaceae</taxon>
        <taxon>Pedobacter</taxon>
    </lineage>
</organism>
<evidence type="ECO:0000313" key="2">
    <source>
        <dbReference type="EMBL" id="TKC08275.1"/>
    </source>
</evidence>
<evidence type="ECO:0000313" key="3">
    <source>
        <dbReference type="Proteomes" id="UP000309488"/>
    </source>
</evidence>
<dbReference type="RefSeq" id="WP_136842158.1">
    <property type="nucleotide sequence ID" value="NZ_SWBR01000003.1"/>
</dbReference>
<dbReference type="Gene3D" id="3.90.1150.200">
    <property type="match status" value="1"/>
</dbReference>
<protein>
    <submittedName>
        <fullName evidence="2">DUF1801 domain-containing protein</fullName>
    </submittedName>
</protein>
<dbReference type="Pfam" id="PF08818">
    <property type="entry name" value="DUF1801"/>
    <property type="match status" value="1"/>
</dbReference>
<reference evidence="2 3" key="1">
    <citation type="submission" date="2019-04" db="EMBL/GenBank/DDBJ databases">
        <title>Pedobacter sp. RP-3-22 sp. nov., isolated from Arctic soil.</title>
        <authorList>
            <person name="Dahal R.H."/>
            <person name="Kim D.-U."/>
        </authorList>
    </citation>
    <scope>NUCLEOTIDE SEQUENCE [LARGE SCALE GENOMIC DNA]</scope>
    <source>
        <strain evidence="2 3">RP-3-22</strain>
    </source>
</reference>